<accession>A0A7S3VHY9</accession>
<name>A0A7S3VHY9_DUNTE</name>
<feature type="region of interest" description="Disordered" evidence="1">
    <location>
        <begin position="1"/>
        <end position="24"/>
    </location>
</feature>
<sequence length="482" mass="54247">MPLQAVAPRTPEKPAPAQRLPRSRYGHDFKKVASKKLFEQMNGLYEWWTGTTTNKISPDGYGSQMSICSHRTYHSNEVIVFLYLGFLHREKKQNAARLQLKHVTVKESQAFLEHLRACGRKAKYITRVAKVLAKVMHYIECTAGTRKPKGEVNATQKMASLARQMKVAMSRQDVDHDGLELPDVRALQLFYSKVEKAVMNMLKATIKDARVRRIPNEPEALLELALSSAVSLTREQAWLLQAAALLSLVGGRGLPPLRLSALSVLKCDEAAQSRCKNPDCQDPRCSGNRVVHESGPAGGKVVRILLPHHKTYYGGKGGDAHRYNVALRGVHALLLWCTEQLARPVLLGRKEDTHGYLLLTKTGQAFQPSHFAPWFHGLVREYGEGLLGNMCPQQIRHIWVRFLRQKEEQDAQDMLLMRRSRSSGVTLLGGATIMGNSEETCRRRYDVTGRREMAQRFSNEAATLYAQLMLEGQDMLRNGLLS</sequence>
<evidence type="ECO:0000256" key="1">
    <source>
        <dbReference type="SAM" id="MobiDB-lite"/>
    </source>
</evidence>
<gene>
    <name evidence="2" type="ORF">DTER00134_LOCUS1833</name>
</gene>
<evidence type="ECO:0000313" key="2">
    <source>
        <dbReference type="EMBL" id="CAE0486794.1"/>
    </source>
</evidence>
<reference evidence="2" key="1">
    <citation type="submission" date="2021-01" db="EMBL/GenBank/DDBJ databases">
        <authorList>
            <person name="Corre E."/>
            <person name="Pelletier E."/>
            <person name="Niang G."/>
            <person name="Scheremetjew M."/>
            <person name="Finn R."/>
            <person name="Kale V."/>
            <person name="Holt S."/>
            <person name="Cochrane G."/>
            <person name="Meng A."/>
            <person name="Brown T."/>
            <person name="Cohen L."/>
        </authorList>
    </citation>
    <scope>NUCLEOTIDE SEQUENCE</scope>
    <source>
        <strain evidence="2">CCMP1320</strain>
    </source>
</reference>
<organism evidence="2">
    <name type="scientific">Dunaliella tertiolecta</name>
    <name type="common">Green alga</name>
    <dbReference type="NCBI Taxonomy" id="3047"/>
    <lineage>
        <taxon>Eukaryota</taxon>
        <taxon>Viridiplantae</taxon>
        <taxon>Chlorophyta</taxon>
        <taxon>core chlorophytes</taxon>
        <taxon>Chlorophyceae</taxon>
        <taxon>CS clade</taxon>
        <taxon>Chlamydomonadales</taxon>
        <taxon>Dunaliellaceae</taxon>
        <taxon>Dunaliella</taxon>
    </lineage>
</organism>
<protein>
    <submittedName>
        <fullName evidence="2">Uncharacterized protein</fullName>
    </submittedName>
</protein>
<proteinExistence type="predicted"/>
<dbReference type="AlphaFoldDB" id="A0A7S3VHY9"/>
<dbReference type="EMBL" id="HBIP01003950">
    <property type="protein sequence ID" value="CAE0486794.1"/>
    <property type="molecule type" value="Transcribed_RNA"/>
</dbReference>